<dbReference type="InterPro" id="IPR032710">
    <property type="entry name" value="NTF2-like_dom_sf"/>
</dbReference>
<dbReference type="Pfam" id="PF13577">
    <property type="entry name" value="SnoaL_4"/>
    <property type="match status" value="1"/>
</dbReference>
<reference evidence="2 3" key="1">
    <citation type="submission" date="2016-10" db="EMBL/GenBank/DDBJ databases">
        <authorList>
            <person name="de Groot N.N."/>
        </authorList>
    </citation>
    <scope>NUCLEOTIDE SEQUENCE [LARGE SCALE GENOMIC DNA]</scope>
    <source>
        <strain evidence="2 3">DSM 22012</strain>
    </source>
</reference>
<dbReference type="OrthoDB" id="2860904at2"/>
<evidence type="ECO:0000313" key="2">
    <source>
        <dbReference type="EMBL" id="SEF81823.1"/>
    </source>
</evidence>
<accession>A0A1H5V3K9</accession>
<keyword evidence="3" id="KW-1185">Reference proteome</keyword>
<protein>
    <submittedName>
        <fullName evidence="2">SnoaL-like domain-containing protein</fullName>
    </submittedName>
</protein>
<evidence type="ECO:0000259" key="1">
    <source>
        <dbReference type="Pfam" id="PF13577"/>
    </source>
</evidence>
<dbReference type="Proteomes" id="UP000236745">
    <property type="component" value="Unassembled WGS sequence"/>
</dbReference>
<organism evidence="2 3">
    <name type="scientific">Marinobacterium lutimaris</name>
    <dbReference type="NCBI Taxonomy" id="568106"/>
    <lineage>
        <taxon>Bacteria</taxon>
        <taxon>Pseudomonadati</taxon>
        <taxon>Pseudomonadota</taxon>
        <taxon>Gammaproteobacteria</taxon>
        <taxon>Oceanospirillales</taxon>
        <taxon>Oceanospirillaceae</taxon>
        <taxon>Marinobacterium</taxon>
    </lineage>
</organism>
<gene>
    <name evidence="2" type="ORF">SAMN05444390_101606</name>
</gene>
<dbReference type="Gene3D" id="3.10.450.50">
    <property type="match status" value="1"/>
</dbReference>
<dbReference type="InterPro" id="IPR037401">
    <property type="entry name" value="SnoaL-like"/>
</dbReference>
<feature type="domain" description="SnoaL-like" evidence="1">
    <location>
        <begin position="11"/>
        <end position="137"/>
    </location>
</feature>
<dbReference type="SUPFAM" id="SSF54427">
    <property type="entry name" value="NTF2-like"/>
    <property type="match status" value="1"/>
</dbReference>
<proteinExistence type="predicted"/>
<dbReference type="EMBL" id="FNVQ01000001">
    <property type="protein sequence ID" value="SEF81823.1"/>
    <property type="molecule type" value="Genomic_DNA"/>
</dbReference>
<dbReference type="AlphaFoldDB" id="A0A1H5V3K9"/>
<name>A0A1H5V3K9_9GAMM</name>
<dbReference type="RefSeq" id="WP_104001581.1">
    <property type="nucleotide sequence ID" value="NZ_FNVQ01000001.1"/>
</dbReference>
<evidence type="ECO:0000313" key="3">
    <source>
        <dbReference type="Proteomes" id="UP000236745"/>
    </source>
</evidence>
<sequence length="161" mass="18356">MSIVDSKLFVEINDLLCRFFLAFDQRDWSAMTGCLAPQIRVDYSSSGRERPSTMDGEAFVRRRQNAVDNLSKQHSFSNLQINPQAEETVFSVSCNYLILRFARSSEPVEAGEDFFHSCGSYQFLVCEIDGELKISSITQHNLRSWGNFHLHNTNGHKSAPR</sequence>